<evidence type="ECO:0000256" key="1">
    <source>
        <dbReference type="SAM" id="SignalP"/>
    </source>
</evidence>
<reference evidence="2" key="1">
    <citation type="submission" date="2020-01" db="EMBL/GenBank/DDBJ databases">
        <authorList>
            <person name="Meier V. D."/>
            <person name="Meier V D."/>
        </authorList>
    </citation>
    <scope>NUCLEOTIDE SEQUENCE</scope>
    <source>
        <strain evidence="2">HLG_WM_MAG_01</strain>
    </source>
</reference>
<name>A0A6S6T1Q2_9BACT</name>
<protein>
    <recommendedName>
        <fullName evidence="3">HlyD family secretion protein</fullName>
    </recommendedName>
</protein>
<feature type="signal peptide" evidence="1">
    <location>
        <begin position="1"/>
        <end position="21"/>
    </location>
</feature>
<gene>
    <name evidence="2" type="ORF">HELGO_WM3592</name>
</gene>
<keyword evidence="1" id="KW-0732">Signal</keyword>
<evidence type="ECO:0000313" key="2">
    <source>
        <dbReference type="EMBL" id="CAA6809380.1"/>
    </source>
</evidence>
<feature type="chain" id="PRO_5028085527" description="HlyD family secretion protein" evidence="1">
    <location>
        <begin position="22"/>
        <end position="264"/>
    </location>
</feature>
<dbReference type="AlphaFoldDB" id="A0A6S6T1Q2"/>
<dbReference type="EMBL" id="CACVAS010000057">
    <property type="protein sequence ID" value="CAA6809380.1"/>
    <property type="molecule type" value="Genomic_DNA"/>
</dbReference>
<organism evidence="2">
    <name type="scientific">uncultured Sulfurovum sp</name>
    <dbReference type="NCBI Taxonomy" id="269237"/>
    <lineage>
        <taxon>Bacteria</taxon>
        <taxon>Pseudomonadati</taxon>
        <taxon>Campylobacterota</taxon>
        <taxon>Epsilonproteobacteria</taxon>
        <taxon>Campylobacterales</taxon>
        <taxon>Sulfurovaceae</taxon>
        <taxon>Sulfurovum</taxon>
        <taxon>environmental samples</taxon>
    </lineage>
</organism>
<sequence>MKKIFLLLLMPLFMFSKVHYAKVEPYETVTMKSTVSALVLDVDLDAEATIVSGKRIIYLDDRLDKINLESSKKSLVLLQEMLEINKDIAKSLKSTVNRQENYFTRINRLKTASKTQKDTAFSSFTSAKTQHLNTREKIVNLEKQILDMQYKIAQLEDTITKKSVVLNDKYVYKFLVRKGDYVNPGTSLVEIKDTSRSKLVIFVEAEDLIDIESKSIYLDGEKSEYKIDKAWRVADEKFISSYRVEIVMDAPQSTFSKLMKIELK</sequence>
<proteinExistence type="predicted"/>
<evidence type="ECO:0008006" key="3">
    <source>
        <dbReference type="Google" id="ProtNLM"/>
    </source>
</evidence>
<accession>A0A6S6T1Q2</accession>